<reference evidence="1 2" key="1">
    <citation type="journal article" date="2019" name="Nat. Med.">
        <title>A library of human gut bacterial isolates paired with longitudinal multiomics data enables mechanistic microbiome research.</title>
        <authorList>
            <person name="Poyet M."/>
            <person name="Groussin M."/>
            <person name="Gibbons S.M."/>
            <person name="Avila-Pacheco J."/>
            <person name="Jiang X."/>
            <person name="Kearney S.M."/>
            <person name="Perrotta A.R."/>
            <person name="Berdy B."/>
            <person name="Zhao S."/>
            <person name="Lieberman T.D."/>
            <person name="Swanson P.K."/>
            <person name="Smith M."/>
            <person name="Roesemann S."/>
            <person name="Alexander J.E."/>
            <person name="Rich S.A."/>
            <person name="Livny J."/>
            <person name="Vlamakis H."/>
            <person name="Clish C."/>
            <person name="Bullock K."/>
            <person name="Deik A."/>
            <person name="Scott J."/>
            <person name="Pierce K.A."/>
            <person name="Xavier R.J."/>
            <person name="Alm E.J."/>
        </authorList>
    </citation>
    <scope>NUCLEOTIDE SEQUENCE [LARGE SCALE GENOMIC DNA]</scope>
    <source>
        <strain evidence="1 2">BIOML-A10</strain>
    </source>
</reference>
<comment type="caution">
    <text evidence="1">The sequence shown here is derived from an EMBL/GenBank/DDBJ whole genome shotgun (WGS) entry which is preliminary data.</text>
</comment>
<gene>
    <name evidence="1" type="ORF">F3F73_06220</name>
</gene>
<protein>
    <submittedName>
        <fullName evidence="1">Uncharacterized protein</fullName>
    </submittedName>
</protein>
<evidence type="ECO:0000313" key="2">
    <source>
        <dbReference type="Proteomes" id="UP000422221"/>
    </source>
</evidence>
<name>A0A7J4XMD4_9BACE</name>
<sequence length="173" mass="20543">MMKTKNLLTDRKIRHSSPREGLEMFQKVHRSVVMAEFTNLASDRLWTGYIVQKTKEAHHFIAISQEGCRWVESYTTKTDKQVACTLYTRYLDIDINEIWNIAMAIIEGPCSIEILRRMWELFDEVPIDKEEDIDQNFLLWEKGTDRFSIWDWFDKMCPHCLARDIIDYSPQGT</sequence>
<evidence type="ECO:0000313" key="1">
    <source>
        <dbReference type="EMBL" id="KAA3767987.1"/>
    </source>
</evidence>
<accession>A0A7J4XMD4</accession>
<proteinExistence type="predicted"/>
<dbReference type="Proteomes" id="UP000422221">
    <property type="component" value="Unassembled WGS sequence"/>
</dbReference>
<dbReference type="AlphaFoldDB" id="A0A7J4XMD4"/>
<dbReference type="RefSeq" id="WP_130058357.1">
    <property type="nucleotide sequence ID" value="NZ_RCXT01000003.1"/>
</dbReference>
<dbReference type="EMBL" id="VWMK01000004">
    <property type="protein sequence ID" value="KAA3767987.1"/>
    <property type="molecule type" value="Genomic_DNA"/>
</dbReference>
<organism evidence="1 2">
    <name type="scientific">Bacteroides salyersiae</name>
    <dbReference type="NCBI Taxonomy" id="291644"/>
    <lineage>
        <taxon>Bacteria</taxon>
        <taxon>Pseudomonadati</taxon>
        <taxon>Bacteroidota</taxon>
        <taxon>Bacteroidia</taxon>
        <taxon>Bacteroidales</taxon>
        <taxon>Bacteroidaceae</taxon>
        <taxon>Bacteroides</taxon>
    </lineage>
</organism>